<protein>
    <submittedName>
        <fullName evidence="1">Uncharacterized protein</fullName>
    </submittedName>
</protein>
<reference evidence="1 2" key="1">
    <citation type="submission" date="2018-05" db="EMBL/GenBank/DDBJ databases">
        <title>Chitinophaga sp. K3CV102501T nov., isolated from isolated from a monsoon evergreen broad-leaved forest soil.</title>
        <authorList>
            <person name="Lv Y."/>
        </authorList>
    </citation>
    <scope>NUCLEOTIDE SEQUENCE [LARGE SCALE GENOMIC DNA]</scope>
    <source>
        <strain evidence="1 2">GDMCC 1.1325</strain>
    </source>
</reference>
<accession>A0A365XRR5</accession>
<dbReference type="EMBL" id="QFFJ01000002">
    <property type="protein sequence ID" value="RBL89037.1"/>
    <property type="molecule type" value="Genomic_DNA"/>
</dbReference>
<organism evidence="1 2">
    <name type="scientific">Chitinophaga flava</name>
    <dbReference type="NCBI Taxonomy" id="2259036"/>
    <lineage>
        <taxon>Bacteria</taxon>
        <taxon>Pseudomonadati</taxon>
        <taxon>Bacteroidota</taxon>
        <taxon>Chitinophagia</taxon>
        <taxon>Chitinophagales</taxon>
        <taxon>Chitinophagaceae</taxon>
        <taxon>Chitinophaga</taxon>
    </lineage>
</organism>
<sequence>MYVESGIIPESLEVHVYGAAKFSDAGACAGILFSGYTITKNCYLPGSRRGAVITGSRKTNKVQTQQIW</sequence>
<dbReference type="AlphaFoldDB" id="A0A365XRR5"/>
<evidence type="ECO:0000313" key="1">
    <source>
        <dbReference type="EMBL" id="RBL89037.1"/>
    </source>
</evidence>
<proteinExistence type="predicted"/>
<evidence type="ECO:0000313" key="2">
    <source>
        <dbReference type="Proteomes" id="UP000253410"/>
    </source>
</evidence>
<name>A0A365XRR5_9BACT</name>
<gene>
    <name evidence="1" type="ORF">DF182_21095</name>
</gene>
<dbReference type="Proteomes" id="UP000253410">
    <property type="component" value="Unassembled WGS sequence"/>
</dbReference>
<keyword evidence="2" id="KW-1185">Reference proteome</keyword>
<comment type="caution">
    <text evidence="1">The sequence shown here is derived from an EMBL/GenBank/DDBJ whole genome shotgun (WGS) entry which is preliminary data.</text>
</comment>